<dbReference type="AlphaFoldDB" id="A0A1W1HE23"/>
<proteinExistence type="predicted"/>
<protein>
    <recommendedName>
        <fullName evidence="3">Transposase</fullName>
    </recommendedName>
</protein>
<dbReference type="InterPro" id="IPR010106">
    <property type="entry name" value="RpnA"/>
</dbReference>
<accession>A0A1W1HE23</accession>
<reference evidence="1 2" key="1">
    <citation type="submission" date="2017-03" db="EMBL/GenBank/DDBJ databases">
        <authorList>
            <person name="Afonso C.L."/>
            <person name="Miller P.J."/>
            <person name="Scott M.A."/>
            <person name="Spackman E."/>
            <person name="Goraichik I."/>
            <person name="Dimitrov K.M."/>
            <person name="Suarez D.L."/>
            <person name="Swayne D.E."/>
        </authorList>
    </citation>
    <scope>NUCLEOTIDE SEQUENCE [LARGE SCALE GENOMIC DNA]</scope>
    <source>
        <strain evidence="1">PRJEB14757</strain>
    </source>
</reference>
<name>A0A1W1HE23_9BACT</name>
<sequence length="255" mass="30046">MKIKLYNDIVFKWVFGREKETGPLLSLLNAATNSPKRFSDVQILNPFDATRPYKNEKQGILDIRGRESNTKEWFDLEVQVIVSDIFPQRSKYYLAGMYRDQLEKSSDANYDQLKPCYGIHFLVETLFDSKEDAPFWYNHFSMLNTRSYKPLADHWHLYYIELKKFMTCFRIEHLINQPMNLKSGAITSPTTRIIEHLWIAESAITMPSGRYTKCFRHSQKMSIYGSSIAFRKSLYVFSVPNGHCLEKPERKKRLL</sequence>
<dbReference type="PANTHER" id="PTHR41317:SF1">
    <property type="entry name" value="PD-(D_E)XK NUCLEASE FAMILY TRANSPOSASE"/>
    <property type="match status" value="1"/>
</dbReference>
<dbReference type="RefSeq" id="WP_080808920.1">
    <property type="nucleotide sequence ID" value="NZ_LT828563.1"/>
</dbReference>
<dbReference type="Proteomes" id="UP000191931">
    <property type="component" value="Unassembled WGS sequence"/>
</dbReference>
<organism evidence="1 2">
    <name type="scientific">Desulfamplus magnetovallimortis</name>
    <dbReference type="NCBI Taxonomy" id="1246637"/>
    <lineage>
        <taxon>Bacteria</taxon>
        <taxon>Pseudomonadati</taxon>
        <taxon>Thermodesulfobacteriota</taxon>
        <taxon>Desulfobacteria</taxon>
        <taxon>Desulfobacterales</taxon>
        <taxon>Desulfobacteraceae</taxon>
        <taxon>Desulfamplus</taxon>
    </lineage>
</organism>
<dbReference type="Pfam" id="PF12784">
    <property type="entry name" value="PDDEXK_2"/>
    <property type="match status" value="1"/>
</dbReference>
<gene>
    <name evidence="1" type="ORF">MTBBW1_2360015</name>
</gene>
<evidence type="ECO:0008006" key="3">
    <source>
        <dbReference type="Google" id="ProtNLM"/>
    </source>
</evidence>
<evidence type="ECO:0000313" key="2">
    <source>
        <dbReference type="Proteomes" id="UP000191931"/>
    </source>
</evidence>
<dbReference type="NCBIfam" id="TIGR01784">
    <property type="entry name" value="T_den_put_tspse"/>
    <property type="match status" value="1"/>
</dbReference>
<keyword evidence="2" id="KW-1185">Reference proteome</keyword>
<evidence type="ECO:0000313" key="1">
    <source>
        <dbReference type="EMBL" id="SLM30632.1"/>
    </source>
</evidence>
<dbReference type="STRING" id="1246637.MTBBW1_2360015"/>
<dbReference type="OrthoDB" id="9812287at2"/>
<dbReference type="EMBL" id="FWEV01000153">
    <property type="protein sequence ID" value="SLM30632.1"/>
    <property type="molecule type" value="Genomic_DNA"/>
</dbReference>
<dbReference type="PANTHER" id="PTHR41317">
    <property type="entry name" value="PD-(D_E)XK NUCLEASE FAMILY TRANSPOSASE"/>
    <property type="match status" value="1"/>
</dbReference>